<dbReference type="InterPro" id="IPR006342">
    <property type="entry name" value="FkbM_mtfrase"/>
</dbReference>
<dbReference type="AlphaFoldDB" id="A0AAV3XKJ9"/>
<proteinExistence type="predicted"/>
<accession>A0AAV3XKJ9</accession>
<dbReference type="Proteomes" id="UP001050975">
    <property type="component" value="Unassembled WGS sequence"/>
</dbReference>
<comment type="caution">
    <text evidence="2">The sequence shown here is derived from an EMBL/GenBank/DDBJ whole genome shotgun (WGS) entry which is preliminary data.</text>
</comment>
<dbReference type="InterPro" id="IPR029063">
    <property type="entry name" value="SAM-dependent_MTases_sf"/>
</dbReference>
<sequence length="305" mass="35103">MKFADMLKTPELFFNPKQLVRYQLMKKGNISNNEFEEVSLPWGVKILVRPHEFIGKRICMYGLYDLCVCESVWNLLDPGECAVDVGANIGQMASLMAVKCGGSGKVIAFEPHPKVYEELMKNVNTWNQKEGLARIISHQVALSENAGEGLLRSHATFQISMGRSRVVTEENYQALEGRDYKIKLQKLDEIIDNHEKIGVMKIDVEGHEISVLKGAKEVIESNRIRDIIFEEHAKYPTVLTQFLEEYGYSLFYLEKSFWGIEVGEIKNRPQYTYTIHEVPNYLATKEPERALVRLRKKGWRVLLGW</sequence>
<organism evidence="2 3">
    <name type="scientific">Microseira wollei NIES-4236</name>
    <dbReference type="NCBI Taxonomy" id="2530354"/>
    <lineage>
        <taxon>Bacteria</taxon>
        <taxon>Bacillati</taxon>
        <taxon>Cyanobacteriota</taxon>
        <taxon>Cyanophyceae</taxon>
        <taxon>Oscillatoriophycideae</taxon>
        <taxon>Aerosakkonematales</taxon>
        <taxon>Aerosakkonemataceae</taxon>
        <taxon>Microseira</taxon>
    </lineage>
</organism>
<gene>
    <name evidence="2" type="ORF">MiSe_80150</name>
</gene>
<evidence type="ECO:0000313" key="3">
    <source>
        <dbReference type="Proteomes" id="UP001050975"/>
    </source>
</evidence>
<dbReference type="Gene3D" id="3.40.50.150">
    <property type="entry name" value="Vaccinia Virus protein VP39"/>
    <property type="match status" value="1"/>
</dbReference>
<dbReference type="EMBL" id="BLAY01000205">
    <property type="protein sequence ID" value="GET43193.1"/>
    <property type="molecule type" value="Genomic_DNA"/>
</dbReference>
<dbReference type="RefSeq" id="WP_226591749.1">
    <property type="nucleotide sequence ID" value="NZ_BLAY01000205.1"/>
</dbReference>
<dbReference type="InterPro" id="IPR052514">
    <property type="entry name" value="SAM-dependent_MTase"/>
</dbReference>
<dbReference type="PANTHER" id="PTHR34203:SF15">
    <property type="entry name" value="SLL1173 PROTEIN"/>
    <property type="match status" value="1"/>
</dbReference>
<evidence type="ECO:0000259" key="1">
    <source>
        <dbReference type="Pfam" id="PF05050"/>
    </source>
</evidence>
<keyword evidence="3" id="KW-1185">Reference proteome</keyword>
<dbReference type="Pfam" id="PF05050">
    <property type="entry name" value="Methyltransf_21"/>
    <property type="match status" value="1"/>
</dbReference>
<evidence type="ECO:0000313" key="2">
    <source>
        <dbReference type="EMBL" id="GET43193.1"/>
    </source>
</evidence>
<feature type="domain" description="Methyltransferase FkbM" evidence="1">
    <location>
        <begin position="84"/>
        <end position="250"/>
    </location>
</feature>
<dbReference type="PANTHER" id="PTHR34203">
    <property type="entry name" value="METHYLTRANSFERASE, FKBM FAMILY PROTEIN"/>
    <property type="match status" value="1"/>
</dbReference>
<dbReference type="SUPFAM" id="SSF53335">
    <property type="entry name" value="S-adenosyl-L-methionine-dependent methyltransferases"/>
    <property type="match status" value="1"/>
</dbReference>
<dbReference type="NCBIfam" id="TIGR01444">
    <property type="entry name" value="fkbM_fam"/>
    <property type="match status" value="1"/>
</dbReference>
<reference evidence="2" key="1">
    <citation type="submission" date="2019-10" db="EMBL/GenBank/DDBJ databases">
        <title>Draft genome sequece of Microseira wollei NIES-4236.</title>
        <authorList>
            <person name="Yamaguchi H."/>
            <person name="Suzuki S."/>
            <person name="Kawachi M."/>
        </authorList>
    </citation>
    <scope>NUCLEOTIDE SEQUENCE</scope>
    <source>
        <strain evidence="2">NIES-4236</strain>
    </source>
</reference>
<protein>
    <recommendedName>
        <fullName evidence="1">Methyltransferase FkbM domain-containing protein</fullName>
    </recommendedName>
</protein>
<name>A0AAV3XKJ9_9CYAN</name>